<dbReference type="GO" id="GO:0003700">
    <property type="term" value="F:DNA-binding transcription factor activity"/>
    <property type="evidence" value="ECO:0007669"/>
    <property type="project" value="InterPro"/>
</dbReference>
<dbReference type="PANTHER" id="PTHR30579:SF7">
    <property type="entry name" value="HTH-TYPE TRANSCRIPTIONAL REGULATOR LRHA-RELATED"/>
    <property type="match status" value="1"/>
</dbReference>
<evidence type="ECO:0000256" key="1">
    <source>
        <dbReference type="ARBA" id="ARBA00009437"/>
    </source>
</evidence>
<sequence length="306" mass="33150">MVTDLLELDLLRTFVLAVDLDSFARAAEQVSRSQSAVSLQMQRLEEISGQQLFVKQGRGWQLTAAGEILLSYARQILDLNQQAIQALTATHIAGKVKLGLPADFAESGLPVVLAQFAAVHPQMEVEVTLDRQTLLLQQLQSGKLDVILSFGKEIPAAAIPLGYLPIRWIGNTNKNIAQLQPLPLLLFEPPCVFRSIGLAALEKAKRTWRPALTSGSVAGMWAAAQAGLGITIRTEIGLPAGCVALPASSGLPALPDVAVYMLTYKKTPSPAVKRLIDILYNTIEAQVKDITKNSHKKAPRRTRGHV</sequence>
<evidence type="ECO:0000259" key="5">
    <source>
        <dbReference type="PROSITE" id="PS50931"/>
    </source>
</evidence>
<dbReference type="STRING" id="29529.SAMN04488122_5874"/>
<dbReference type="Gene3D" id="3.40.190.10">
    <property type="entry name" value="Periplasmic binding protein-like II"/>
    <property type="match status" value="2"/>
</dbReference>
<dbReference type="InterPro" id="IPR036388">
    <property type="entry name" value="WH-like_DNA-bd_sf"/>
</dbReference>
<comment type="similarity">
    <text evidence="1">Belongs to the LysR transcriptional regulatory family.</text>
</comment>
<protein>
    <submittedName>
        <fullName evidence="6">DNA-binding transcriptional regulator, LysR family</fullName>
    </submittedName>
</protein>
<evidence type="ECO:0000256" key="2">
    <source>
        <dbReference type="ARBA" id="ARBA00023015"/>
    </source>
</evidence>
<dbReference type="Gene3D" id="1.10.10.10">
    <property type="entry name" value="Winged helix-like DNA-binding domain superfamily/Winged helix DNA-binding domain"/>
    <property type="match status" value="1"/>
</dbReference>
<dbReference type="InterPro" id="IPR050176">
    <property type="entry name" value="LTTR"/>
</dbReference>
<organism evidence="6 7">
    <name type="scientific">Chitinophaga arvensicola</name>
    <dbReference type="NCBI Taxonomy" id="29529"/>
    <lineage>
        <taxon>Bacteria</taxon>
        <taxon>Pseudomonadati</taxon>
        <taxon>Bacteroidota</taxon>
        <taxon>Chitinophagia</taxon>
        <taxon>Chitinophagales</taxon>
        <taxon>Chitinophagaceae</taxon>
        <taxon>Chitinophaga</taxon>
    </lineage>
</organism>
<evidence type="ECO:0000256" key="4">
    <source>
        <dbReference type="ARBA" id="ARBA00023163"/>
    </source>
</evidence>
<name>A0A1I0SBH3_9BACT</name>
<evidence type="ECO:0000313" key="7">
    <source>
        <dbReference type="Proteomes" id="UP000199310"/>
    </source>
</evidence>
<gene>
    <name evidence="6" type="ORF">SAMN04488122_5874</name>
</gene>
<keyword evidence="7" id="KW-1185">Reference proteome</keyword>
<feature type="domain" description="HTH lysR-type" evidence="5">
    <location>
        <begin position="6"/>
        <end position="63"/>
    </location>
</feature>
<keyword evidence="2" id="KW-0805">Transcription regulation</keyword>
<keyword evidence="3 6" id="KW-0238">DNA-binding</keyword>
<dbReference type="OrthoDB" id="9803735at2"/>
<dbReference type="InterPro" id="IPR000847">
    <property type="entry name" value="LysR_HTH_N"/>
</dbReference>
<dbReference type="GO" id="GO:0003677">
    <property type="term" value="F:DNA binding"/>
    <property type="evidence" value="ECO:0007669"/>
    <property type="project" value="UniProtKB-KW"/>
</dbReference>
<dbReference type="AlphaFoldDB" id="A0A1I0SBH3"/>
<dbReference type="Pfam" id="PF03466">
    <property type="entry name" value="LysR_substrate"/>
    <property type="match status" value="1"/>
</dbReference>
<dbReference type="InterPro" id="IPR005119">
    <property type="entry name" value="LysR_subst-bd"/>
</dbReference>
<evidence type="ECO:0000256" key="3">
    <source>
        <dbReference type="ARBA" id="ARBA00023125"/>
    </source>
</evidence>
<dbReference type="PRINTS" id="PR00039">
    <property type="entry name" value="HTHLYSR"/>
</dbReference>
<dbReference type="PANTHER" id="PTHR30579">
    <property type="entry name" value="TRANSCRIPTIONAL REGULATOR"/>
    <property type="match status" value="1"/>
</dbReference>
<evidence type="ECO:0000313" key="6">
    <source>
        <dbReference type="EMBL" id="SEW54042.1"/>
    </source>
</evidence>
<dbReference type="RefSeq" id="WP_089901643.1">
    <property type="nucleotide sequence ID" value="NZ_FOJG01000002.1"/>
</dbReference>
<dbReference type="SUPFAM" id="SSF53850">
    <property type="entry name" value="Periplasmic binding protein-like II"/>
    <property type="match status" value="1"/>
</dbReference>
<proteinExistence type="inferred from homology"/>
<dbReference type="EMBL" id="FOJG01000002">
    <property type="protein sequence ID" value="SEW54042.1"/>
    <property type="molecule type" value="Genomic_DNA"/>
</dbReference>
<dbReference type="SUPFAM" id="SSF46785">
    <property type="entry name" value="Winged helix' DNA-binding domain"/>
    <property type="match status" value="1"/>
</dbReference>
<dbReference type="Proteomes" id="UP000199310">
    <property type="component" value="Unassembled WGS sequence"/>
</dbReference>
<dbReference type="PROSITE" id="PS50931">
    <property type="entry name" value="HTH_LYSR"/>
    <property type="match status" value="1"/>
</dbReference>
<accession>A0A1I0SBH3</accession>
<keyword evidence="4" id="KW-0804">Transcription</keyword>
<dbReference type="Pfam" id="PF00126">
    <property type="entry name" value="HTH_1"/>
    <property type="match status" value="1"/>
</dbReference>
<dbReference type="InterPro" id="IPR036390">
    <property type="entry name" value="WH_DNA-bd_sf"/>
</dbReference>
<reference evidence="7" key="1">
    <citation type="submission" date="2016-10" db="EMBL/GenBank/DDBJ databases">
        <authorList>
            <person name="Varghese N."/>
            <person name="Submissions S."/>
        </authorList>
    </citation>
    <scope>NUCLEOTIDE SEQUENCE [LARGE SCALE GENOMIC DNA]</scope>
    <source>
        <strain evidence="7">DSM 3695</strain>
    </source>
</reference>